<feature type="domain" description="Thioester reductase (TE)" evidence="2">
    <location>
        <begin position="51"/>
        <end position="117"/>
    </location>
</feature>
<feature type="compositionally biased region" description="Polar residues" evidence="1">
    <location>
        <begin position="144"/>
        <end position="156"/>
    </location>
</feature>
<evidence type="ECO:0000313" key="4">
    <source>
        <dbReference type="Proteomes" id="UP000294003"/>
    </source>
</evidence>
<proteinExistence type="predicted"/>
<comment type="caution">
    <text evidence="3">The sequence shown here is derived from an EMBL/GenBank/DDBJ whole genome shotgun (WGS) entry which is preliminary data.</text>
</comment>
<protein>
    <recommendedName>
        <fullName evidence="2">Thioester reductase (TE) domain-containing protein</fullName>
    </recommendedName>
</protein>
<feature type="region of interest" description="Disordered" evidence="1">
    <location>
        <begin position="130"/>
        <end position="186"/>
    </location>
</feature>
<name>A0ABY0H5A4_9PEZI</name>
<sequence length="280" mass="30365">MFKADKTSCMVGLSVLASWNPNYAPQSVEAVDVKVTIISWPRQLRRGQYVHVRLSLFEEGTGAIFKEIDVIIHNGTDTSHLKHYPTIKGANVGSTRWLTRMCLSRRTPMHYVSSVGVALFSPGWPSFPPMSATDASPPPDGSPTRGSSSASTNSTAPRPGSTALHHHPQGWQRAQRRRPDGLGQRTGRLLAPSAISSGTSSINATNLVAQVVAWPISTRVGDVVVPFDDMKSLASAGKTPFRELPMAEWAAKAVAASFTSYRCHAGRDDRCAWHFVSEDA</sequence>
<reference evidence="3 4" key="1">
    <citation type="submission" date="2018-06" db="EMBL/GenBank/DDBJ databases">
        <title>Complete Genomes of Monosporascus.</title>
        <authorList>
            <person name="Robinson A.J."/>
            <person name="Natvig D.O."/>
        </authorList>
    </citation>
    <scope>NUCLEOTIDE SEQUENCE [LARGE SCALE GENOMIC DNA]</scope>
    <source>
        <strain evidence="3 4">CBS 609.92</strain>
    </source>
</reference>
<dbReference type="EMBL" id="QJNS01000210">
    <property type="protein sequence ID" value="RYO82666.1"/>
    <property type="molecule type" value="Genomic_DNA"/>
</dbReference>
<keyword evidence="4" id="KW-1185">Reference proteome</keyword>
<evidence type="ECO:0000259" key="2">
    <source>
        <dbReference type="Pfam" id="PF07993"/>
    </source>
</evidence>
<dbReference type="Pfam" id="PF07993">
    <property type="entry name" value="NAD_binding_4"/>
    <property type="match status" value="1"/>
</dbReference>
<gene>
    <name evidence="3" type="ORF">DL762_006483</name>
</gene>
<organism evidence="3 4">
    <name type="scientific">Monosporascus cannonballus</name>
    <dbReference type="NCBI Taxonomy" id="155416"/>
    <lineage>
        <taxon>Eukaryota</taxon>
        <taxon>Fungi</taxon>
        <taxon>Dikarya</taxon>
        <taxon>Ascomycota</taxon>
        <taxon>Pezizomycotina</taxon>
        <taxon>Sordariomycetes</taxon>
        <taxon>Xylariomycetidae</taxon>
        <taxon>Xylariales</taxon>
        <taxon>Xylariales incertae sedis</taxon>
        <taxon>Monosporascus</taxon>
    </lineage>
</organism>
<evidence type="ECO:0000256" key="1">
    <source>
        <dbReference type="SAM" id="MobiDB-lite"/>
    </source>
</evidence>
<accession>A0ABY0H5A4</accession>
<dbReference type="Gene3D" id="3.40.50.720">
    <property type="entry name" value="NAD(P)-binding Rossmann-like Domain"/>
    <property type="match status" value="1"/>
</dbReference>
<dbReference type="InterPro" id="IPR013120">
    <property type="entry name" value="FAR_NAD-bd"/>
</dbReference>
<evidence type="ECO:0000313" key="3">
    <source>
        <dbReference type="EMBL" id="RYO82666.1"/>
    </source>
</evidence>
<dbReference type="Proteomes" id="UP000294003">
    <property type="component" value="Unassembled WGS sequence"/>
</dbReference>